<organism evidence="9 10">
    <name type="scientific">Sediminibacillus halophilus</name>
    <dbReference type="NCBI Taxonomy" id="482461"/>
    <lineage>
        <taxon>Bacteria</taxon>
        <taxon>Bacillati</taxon>
        <taxon>Bacillota</taxon>
        <taxon>Bacilli</taxon>
        <taxon>Bacillales</taxon>
        <taxon>Bacillaceae</taxon>
        <taxon>Sediminibacillus</taxon>
    </lineage>
</organism>
<evidence type="ECO:0000256" key="5">
    <source>
        <dbReference type="ARBA" id="ARBA00023004"/>
    </source>
</evidence>
<dbReference type="RefSeq" id="WP_074600288.1">
    <property type="nucleotide sequence ID" value="NZ_FNHF01000004.1"/>
</dbReference>
<evidence type="ECO:0000256" key="1">
    <source>
        <dbReference type="ARBA" id="ARBA00022485"/>
    </source>
</evidence>
<keyword evidence="1" id="KW-0004">4Fe-4S</keyword>
<protein>
    <submittedName>
        <fullName evidence="9">DNA polymerase</fullName>
    </submittedName>
</protein>
<feature type="domain" description="Uracil-DNA glycosylase-like" evidence="8">
    <location>
        <begin position="24"/>
        <end position="202"/>
    </location>
</feature>
<keyword evidence="10" id="KW-1185">Reference proteome</keyword>
<evidence type="ECO:0000256" key="3">
    <source>
        <dbReference type="ARBA" id="ARBA00022763"/>
    </source>
</evidence>
<keyword evidence="5" id="KW-0408">Iron</keyword>
<sequence length="211" mass="24122">MLSEDLIELAKERMRPYACEGFVRGRGPEAADLMFVGEAPGKTELEIGRPFIGQAGKIFSGYLDRLGVTRDEVFITSAVRSRPYKIVEKIVKGEPVTKNYNRTPNKKEILAHAPILDEEIRQVKPKLLIPMGKTAVWRLTGWDVSMQEVTGRLFEIPIMQLAGLDQPVYRLTEETYRVFPIYHPAAILYARRLETKAYQDIDRLKQLKDSL</sequence>
<dbReference type="CDD" id="cd10030">
    <property type="entry name" value="UDG-F4_TTUDGA_SPO1dp_like"/>
    <property type="match status" value="1"/>
</dbReference>
<dbReference type="PANTHER" id="PTHR33693">
    <property type="entry name" value="TYPE-5 URACIL-DNA GLYCOSYLASE"/>
    <property type="match status" value="1"/>
</dbReference>
<proteinExistence type="predicted"/>
<evidence type="ECO:0000256" key="4">
    <source>
        <dbReference type="ARBA" id="ARBA00022801"/>
    </source>
</evidence>
<dbReference type="AlphaFoldDB" id="A0A1G9VD59"/>
<dbReference type="GO" id="GO:0097506">
    <property type="term" value="F:deaminated base DNA N-glycosylase activity"/>
    <property type="evidence" value="ECO:0007669"/>
    <property type="project" value="UniProtKB-ARBA"/>
</dbReference>
<gene>
    <name evidence="9" type="ORF">SAMN05216244_3226</name>
</gene>
<dbReference type="GO" id="GO:0046872">
    <property type="term" value="F:metal ion binding"/>
    <property type="evidence" value="ECO:0007669"/>
    <property type="project" value="UniProtKB-KW"/>
</dbReference>
<keyword evidence="3" id="KW-0227">DNA damage</keyword>
<evidence type="ECO:0000313" key="9">
    <source>
        <dbReference type="EMBL" id="SDM69795.1"/>
    </source>
</evidence>
<dbReference type="SUPFAM" id="SSF52141">
    <property type="entry name" value="Uracil-DNA glycosylase-like"/>
    <property type="match status" value="1"/>
</dbReference>
<keyword evidence="7" id="KW-0234">DNA repair</keyword>
<reference evidence="10" key="1">
    <citation type="submission" date="2016-10" db="EMBL/GenBank/DDBJ databases">
        <authorList>
            <person name="Varghese N."/>
            <person name="Submissions S."/>
        </authorList>
    </citation>
    <scope>NUCLEOTIDE SEQUENCE [LARGE SCALE GENOMIC DNA]</scope>
    <source>
        <strain evidence="10">CGMCC 1.6199</strain>
    </source>
</reference>
<accession>A0A1G9VD59</accession>
<evidence type="ECO:0000256" key="2">
    <source>
        <dbReference type="ARBA" id="ARBA00022723"/>
    </source>
</evidence>
<dbReference type="GO" id="GO:0051539">
    <property type="term" value="F:4 iron, 4 sulfur cluster binding"/>
    <property type="evidence" value="ECO:0007669"/>
    <property type="project" value="UniProtKB-KW"/>
</dbReference>
<keyword evidence="6" id="KW-0411">Iron-sulfur</keyword>
<dbReference type="Proteomes" id="UP000182347">
    <property type="component" value="Unassembled WGS sequence"/>
</dbReference>
<dbReference type="PANTHER" id="PTHR33693:SF1">
    <property type="entry name" value="TYPE-4 URACIL-DNA GLYCOSYLASE"/>
    <property type="match status" value="1"/>
</dbReference>
<dbReference type="OrthoDB" id="5290748at2"/>
<dbReference type="Gene3D" id="3.40.470.10">
    <property type="entry name" value="Uracil-DNA glycosylase-like domain"/>
    <property type="match status" value="1"/>
</dbReference>
<dbReference type="GO" id="GO:0006281">
    <property type="term" value="P:DNA repair"/>
    <property type="evidence" value="ECO:0007669"/>
    <property type="project" value="UniProtKB-KW"/>
</dbReference>
<keyword evidence="4" id="KW-0378">Hydrolase</keyword>
<dbReference type="SMART" id="SM00987">
    <property type="entry name" value="UreE_C"/>
    <property type="match status" value="1"/>
</dbReference>
<evidence type="ECO:0000256" key="7">
    <source>
        <dbReference type="ARBA" id="ARBA00023204"/>
    </source>
</evidence>
<dbReference type="STRING" id="482461.SAMN05216244_3226"/>
<evidence type="ECO:0000313" key="10">
    <source>
        <dbReference type="Proteomes" id="UP000182347"/>
    </source>
</evidence>
<evidence type="ECO:0000256" key="6">
    <source>
        <dbReference type="ARBA" id="ARBA00023014"/>
    </source>
</evidence>
<dbReference type="EMBL" id="FNHF01000004">
    <property type="protein sequence ID" value="SDM69795.1"/>
    <property type="molecule type" value="Genomic_DNA"/>
</dbReference>
<dbReference type="Pfam" id="PF03167">
    <property type="entry name" value="UDG"/>
    <property type="match status" value="1"/>
</dbReference>
<dbReference type="SMART" id="SM00986">
    <property type="entry name" value="UDG"/>
    <property type="match status" value="1"/>
</dbReference>
<keyword evidence="2" id="KW-0479">Metal-binding</keyword>
<dbReference type="InterPro" id="IPR005122">
    <property type="entry name" value="Uracil-DNA_glycosylase-like"/>
</dbReference>
<evidence type="ECO:0000259" key="8">
    <source>
        <dbReference type="SMART" id="SM00986"/>
    </source>
</evidence>
<dbReference type="InterPro" id="IPR036895">
    <property type="entry name" value="Uracil-DNA_glycosylase-like_sf"/>
</dbReference>
<dbReference type="InterPro" id="IPR051536">
    <property type="entry name" value="UDG_Type-4/5"/>
</dbReference>
<name>A0A1G9VD59_9BACI</name>